<evidence type="ECO:0000313" key="2">
    <source>
        <dbReference type="EMBL" id="CAF4332912.1"/>
    </source>
</evidence>
<protein>
    <submittedName>
        <fullName evidence="1">Uncharacterized protein</fullName>
    </submittedName>
</protein>
<reference evidence="1" key="1">
    <citation type="submission" date="2021-02" db="EMBL/GenBank/DDBJ databases">
        <authorList>
            <person name="Nowell W R."/>
        </authorList>
    </citation>
    <scope>NUCLEOTIDE SEQUENCE</scope>
</reference>
<dbReference type="EMBL" id="CAJNOO010001956">
    <property type="protein sequence ID" value="CAF1219758.1"/>
    <property type="molecule type" value="Genomic_DNA"/>
</dbReference>
<comment type="caution">
    <text evidence="1">The sequence shown here is derived from an EMBL/GenBank/DDBJ whole genome shotgun (WGS) entry which is preliminary data.</text>
</comment>
<feature type="non-terminal residue" evidence="1">
    <location>
        <position position="1"/>
    </location>
</feature>
<sequence>EITDPITGNLKYVTPRRLKITQQNWNDNHFIYVSKPTAATIAATR</sequence>
<dbReference type="EMBL" id="CAJOAX010057454">
    <property type="protein sequence ID" value="CAF4332912.1"/>
    <property type="molecule type" value="Genomic_DNA"/>
</dbReference>
<evidence type="ECO:0000313" key="3">
    <source>
        <dbReference type="Proteomes" id="UP000663882"/>
    </source>
</evidence>
<dbReference type="Proteomes" id="UP000663882">
    <property type="component" value="Unassembled WGS sequence"/>
</dbReference>
<name>A0A814XS55_9BILA</name>
<gene>
    <name evidence="2" type="ORF">OTI717_LOCUS43020</name>
    <name evidence="1" type="ORF">RFH988_LOCUS25579</name>
</gene>
<accession>A0A814XS55</accession>
<organism evidence="1 3">
    <name type="scientific">Rotaria sordida</name>
    <dbReference type="NCBI Taxonomy" id="392033"/>
    <lineage>
        <taxon>Eukaryota</taxon>
        <taxon>Metazoa</taxon>
        <taxon>Spiralia</taxon>
        <taxon>Gnathifera</taxon>
        <taxon>Rotifera</taxon>
        <taxon>Eurotatoria</taxon>
        <taxon>Bdelloidea</taxon>
        <taxon>Philodinida</taxon>
        <taxon>Philodinidae</taxon>
        <taxon>Rotaria</taxon>
    </lineage>
</organism>
<evidence type="ECO:0000313" key="1">
    <source>
        <dbReference type="EMBL" id="CAF1219758.1"/>
    </source>
</evidence>
<proteinExistence type="predicted"/>
<dbReference type="AlphaFoldDB" id="A0A814XS55"/>
<dbReference type="Proteomes" id="UP000663823">
    <property type="component" value="Unassembled WGS sequence"/>
</dbReference>